<dbReference type="Proteomes" id="UP000023152">
    <property type="component" value="Unassembled WGS sequence"/>
</dbReference>
<evidence type="ECO:0000313" key="3">
    <source>
        <dbReference type="Proteomes" id="UP000023152"/>
    </source>
</evidence>
<keyword evidence="1" id="KW-0175">Coiled coil</keyword>
<keyword evidence="3" id="KW-1185">Reference proteome</keyword>
<feature type="coiled-coil region" evidence="1">
    <location>
        <begin position="16"/>
        <end position="50"/>
    </location>
</feature>
<dbReference type="AlphaFoldDB" id="X6LW71"/>
<proteinExistence type="predicted"/>
<accession>X6LW71</accession>
<reference evidence="2 3" key="1">
    <citation type="journal article" date="2013" name="Curr. Biol.">
        <title>The Genome of the Foraminiferan Reticulomyxa filosa.</title>
        <authorList>
            <person name="Glockner G."/>
            <person name="Hulsmann N."/>
            <person name="Schleicher M."/>
            <person name="Noegel A.A."/>
            <person name="Eichinger L."/>
            <person name="Gallinger C."/>
            <person name="Pawlowski J."/>
            <person name="Sierra R."/>
            <person name="Euteneuer U."/>
            <person name="Pillet L."/>
            <person name="Moustafa A."/>
            <person name="Platzer M."/>
            <person name="Groth M."/>
            <person name="Szafranski K."/>
            <person name="Schliwa M."/>
        </authorList>
    </citation>
    <scope>NUCLEOTIDE SEQUENCE [LARGE SCALE GENOMIC DNA]</scope>
</reference>
<gene>
    <name evidence="2" type="ORF">RFI_32441</name>
</gene>
<evidence type="ECO:0000256" key="1">
    <source>
        <dbReference type="SAM" id="Coils"/>
    </source>
</evidence>
<name>X6LW71_RETFI</name>
<dbReference type="EMBL" id="ASPP01028715">
    <property type="protein sequence ID" value="ETO04955.1"/>
    <property type="molecule type" value="Genomic_DNA"/>
</dbReference>
<evidence type="ECO:0000313" key="2">
    <source>
        <dbReference type="EMBL" id="ETO04955.1"/>
    </source>
</evidence>
<sequence length="94" mass="11225">MEKLNKKQLQQFYNKMDKIYENIKKVLKMIEKLQSEVVNLEDSYNIAKKQITDPCQFIILSVEKNQQYLLQKIENYKNEKKGFITTKIATFSIS</sequence>
<comment type="caution">
    <text evidence="2">The sequence shown here is derived from an EMBL/GenBank/DDBJ whole genome shotgun (WGS) entry which is preliminary data.</text>
</comment>
<protein>
    <submittedName>
        <fullName evidence="2">Uncharacterized protein</fullName>
    </submittedName>
</protein>
<organism evidence="2 3">
    <name type="scientific">Reticulomyxa filosa</name>
    <dbReference type="NCBI Taxonomy" id="46433"/>
    <lineage>
        <taxon>Eukaryota</taxon>
        <taxon>Sar</taxon>
        <taxon>Rhizaria</taxon>
        <taxon>Retaria</taxon>
        <taxon>Foraminifera</taxon>
        <taxon>Monothalamids</taxon>
        <taxon>Reticulomyxidae</taxon>
        <taxon>Reticulomyxa</taxon>
    </lineage>
</organism>